<keyword evidence="1" id="KW-0812">Transmembrane</keyword>
<feature type="transmembrane region" description="Helical" evidence="1">
    <location>
        <begin position="63"/>
        <end position="82"/>
    </location>
</feature>
<reference evidence="2 3" key="1">
    <citation type="submission" date="2014-08" db="EMBL/GenBank/DDBJ databases">
        <authorList>
            <person name="den Bakker H.C."/>
        </authorList>
    </citation>
    <scope>NUCLEOTIDE SEQUENCE [LARGE SCALE GENOMIC DNA]</scope>
    <source>
        <strain evidence="2 3">DSM 18334</strain>
    </source>
</reference>
<sequence>MKLAAMAVLIISAALLIFIVMKKKLGWGWISLFGTHLVLAALALYVVNFSGLISGVYVPLNPVTIGTVTILGLPGVIMLLGLKISLF</sequence>
<dbReference type="STRING" id="268407.PWYN_11395"/>
<keyword evidence="1" id="KW-1133">Transmembrane helix</keyword>
<dbReference type="Pfam" id="PF07441">
    <property type="entry name" value="BofA"/>
    <property type="match status" value="1"/>
</dbReference>
<dbReference type="EMBL" id="JQCR01000002">
    <property type="protein sequence ID" value="KGE19868.1"/>
    <property type="molecule type" value="Genomic_DNA"/>
</dbReference>
<keyword evidence="1" id="KW-0472">Membrane</keyword>
<evidence type="ECO:0000313" key="2">
    <source>
        <dbReference type="EMBL" id="KGE19868.1"/>
    </source>
</evidence>
<dbReference type="RefSeq" id="WP_036651394.1">
    <property type="nucleotide sequence ID" value="NZ_JQCR01000002.1"/>
</dbReference>
<accession>A0A098MCU0</accession>
<evidence type="ECO:0000256" key="1">
    <source>
        <dbReference type="SAM" id="Phobius"/>
    </source>
</evidence>
<dbReference type="eggNOG" id="ENOG502ZH8C">
    <property type="taxonomic scope" value="Bacteria"/>
</dbReference>
<dbReference type="AlphaFoldDB" id="A0A098MCU0"/>
<protein>
    <submittedName>
        <fullName evidence="2">Pro-sigmaK processing inhibitor BofA</fullName>
    </submittedName>
</protein>
<keyword evidence="3" id="KW-1185">Reference proteome</keyword>
<dbReference type="Proteomes" id="UP000029734">
    <property type="component" value="Unassembled WGS sequence"/>
</dbReference>
<feature type="transmembrane region" description="Helical" evidence="1">
    <location>
        <begin position="6"/>
        <end position="21"/>
    </location>
</feature>
<comment type="caution">
    <text evidence="2">The sequence shown here is derived from an EMBL/GenBank/DDBJ whole genome shotgun (WGS) entry which is preliminary data.</text>
</comment>
<feature type="transmembrane region" description="Helical" evidence="1">
    <location>
        <begin position="33"/>
        <end position="57"/>
    </location>
</feature>
<evidence type="ECO:0000313" key="3">
    <source>
        <dbReference type="Proteomes" id="UP000029734"/>
    </source>
</evidence>
<proteinExistence type="predicted"/>
<gene>
    <name evidence="2" type="ORF">PWYN_11395</name>
</gene>
<organism evidence="2 3">
    <name type="scientific">Paenibacillus wynnii</name>
    <dbReference type="NCBI Taxonomy" id="268407"/>
    <lineage>
        <taxon>Bacteria</taxon>
        <taxon>Bacillati</taxon>
        <taxon>Bacillota</taxon>
        <taxon>Bacilli</taxon>
        <taxon>Bacillales</taxon>
        <taxon>Paenibacillaceae</taxon>
        <taxon>Paenibacillus</taxon>
    </lineage>
</organism>
<dbReference type="InterPro" id="IPR010001">
    <property type="entry name" value="BofA"/>
</dbReference>
<name>A0A098MCU0_9BACL</name>
<reference evidence="2 3" key="2">
    <citation type="submission" date="2014-10" db="EMBL/GenBank/DDBJ databases">
        <title>Comparative genomics of the Paenibacillus odorifer group.</title>
        <authorList>
            <person name="Tsai Y.-C."/>
            <person name="Martin N."/>
            <person name="Korlach J."/>
            <person name="Wiedmann M."/>
        </authorList>
    </citation>
    <scope>NUCLEOTIDE SEQUENCE [LARGE SCALE GENOMIC DNA]</scope>
    <source>
        <strain evidence="2 3">DSM 18334</strain>
    </source>
</reference>